<gene>
    <name evidence="1" type="ORF">CWI38_0799p0010</name>
</gene>
<evidence type="ECO:0000313" key="1">
    <source>
        <dbReference type="EMBL" id="TBU12332.1"/>
    </source>
</evidence>
<dbReference type="AlphaFoldDB" id="A0A4V2JXL8"/>
<name>A0A4V2JXL8_9MICR</name>
<dbReference type="EMBL" id="PITK01000799">
    <property type="protein sequence ID" value="TBU12332.1"/>
    <property type="molecule type" value="Genomic_DNA"/>
</dbReference>
<sequence length="132" mass="15907">MKLICIFREFRFKKRQIRHIENQEDFKRCDRRNILALIFQIKDANPYILDTKQWILIQLCLINIFKICNEKFNSTEEPRISANTENKDYYRCGHQLGCLSDKCKCFLKRDQNNFFDRRSVLELGPNVEIEGP</sequence>
<dbReference type="Proteomes" id="UP000292282">
    <property type="component" value="Unassembled WGS sequence"/>
</dbReference>
<organism evidence="1 2">
    <name type="scientific">Hamiltosporidium tvaerminnensis</name>
    <dbReference type="NCBI Taxonomy" id="1176355"/>
    <lineage>
        <taxon>Eukaryota</taxon>
        <taxon>Fungi</taxon>
        <taxon>Fungi incertae sedis</taxon>
        <taxon>Microsporidia</taxon>
        <taxon>Dubosqiidae</taxon>
        <taxon>Hamiltosporidium</taxon>
    </lineage>
</organism>
<accession>A0A4V2JXL8</accession>
<reference evidence="1 2" key="1">
    <citation type="submission" date="2017-12" db="EMBL/GenBank/DDBJ databases">
        <authorList>
            <person name="Pombert J.-F."/>
            <person name="Haag K.L."/>
            <person name="Ebert D."/>
        </authorList>
    </citation>
    <scope>NUCLEOTIDE SEQUENCE [LARGE SCALE GENOMIC DNA]</scope>
    <source>
        <strain evidence="1">IL-G-3</strain>
    </source>
</reference>
<dbReference type="VEuPathDB" id="MicrosporidiaDB:CWI38_0799p0010"/>
<proteinExistence type="predicted"/>
<protein>
    <submittedName>
        <fullName evidence="1">Uncharacterized protein</fullName>
    </submittedName>
</protein>
<comment type="caution">
    <text evidence="1">The sequence shown here is derived from an EMBL/GenBank/DDBJ whole genome shotgun (WGS) entry which is preliminary data.</text>
</comment>
<keyword evidence="2" id="KW-1185">Reference proteome</keyword>
<evidence type="ECO:0000313" key="2">
    <source>
        <dbReference type="Proteomes" id="UP000292282"/>
    </source>
</evidence>